<dbReference type="InterPro" id="IPR019734">
    <property type="entry name" value="TPR_rpt"/>
</dbReference>
<dbReference type="InterPro" id="IPR050498">
    <property type="entry name" value="Ycf3"/>
</dbReference>
<dbReference type="InterPro" id="IPR011990">
    <property type="entry name" value="TPR-like_helical_dom_sf"/>
</dbReference>
<evidence type="ECO:0000313" key="5">
    <source>
        <dbReference type="Proteomes" id="UP000732105"/>
    </source>
</evidence>
<proteinExistence type="predicted"/>
<dbReference type="Gene3D" id="1.25.40.10">
    <property type="entry name" value="Tetratricopeptide repeat domain"/>
    <property type="match status" value="2"/>
</dbReference>
<feature type="repeat" description="TPR" evidence="3">
    <location>
        <begin position="168"/>
        <end position="201"/>
    </location>
</feature>
<gene>
    <name evidence="4" type="ORF">ELS83_07295</name>
</gene>
<evidence type="ECO:0000256" key="1">
    <source>
        <dbReference type="ARBA" id="ARBA00022737"/>
    </source>
</evidence>
<dbReference type="EMBL" id="RZNH01000009">
    <property type="protein sequence ID" value="NOU59620.1"/>
    <property type="molecule type" value="Genomic_DNA"/>
</dbReference>
<dbReference type="PROSITE" id="PS50293">
    <property type="entry name" value="TPR_REGION"/>
    <property type="match status" value="1"/>
</dbReference>
<comment type="caution">
    <text evidence="4">The sequence shown here is derived from an EMBL/GenBank/DDBJ whole genome shotgun (WGS) entry which is preliminary data.</text>
</comment>
<dbReference type="PROSITE" id="PS50005">
    <property type="entry name" value="TPR"/>
    <property type="match status" value="2"/>
</dbReference>
<evidence type="ECO:0000256" key="3">
    <source>
        <dbReference type="PROSITE-ProRule" id="PRU00339"/>
    </source>
</evidence>
<dbReference type="SMART" id="SM00028">
    <property type="entry name" value="TPR"/>
    <property type="match status" value="4"/>
</dbReference>
<keyword evidence="1" id="KW-0677">Repeat</keyword>
<reference evidence="4 5" key="1">
    <citation type="submission" date="2018-12" db="EMBL/GenBank/DDBJ databases">
        <title>Marinifilum JC070 sp. nov., a marine bacterium isolated from Yongle Blue Hole in the South China Sea.</title>
        <authorList>
            <person name="Fu T."/>
        </authorList>
    </citation>
    <scope>NUCLEOTIDE SEQUENCE [LARGE SCALE GENOMIC DNA]</scope>
    <source>
        <strain evidence="4 5">JC070</strain>
    </source>
</reference>
<evidence type="ECO:0000256" key="2">
    <source>
        <dbReference type="ARBA" id="ARBA00022803"/>
    </source>
</evidence>
<evidence type="ECO:0000313" key="4">
    <source>
        <dbReference type="EMBL" id="NOU59620.1"/>
    </source>
</evidence>
<dbReference type="Proteomes" id="UP000732105">
    <property type="component" value="Unassembled WGS sequence"/>
</dbReference>
<accession>A0ABX1WU37</accession>
<sequence>MENNYYTWDDFVNGFGKEMVSAEDVYKRMKKSGLVDFSMIVFDYHFVSDSKEKLEKLNDFLLTHYPYKFEKYIQHKDCFELHGTTDSMPITKDNLLYWGLDMAKRGYEFDCRLDGYGGAIDLEPKLPDFDKSKEDYYFNKAIECYNSGNLSGAIANWTIVLEINDKDPNSYYSRAIVKNELYTWKSALQDYDKAIELAPDFDDALVNRGSVKDENGDYDGAIVDYNKAIEINPENGMAYFNRGNSKFNKGDQNGACLDWKKALELGEHYAKERIEKHCE</sequence>
<name>A0ABX1WU37_9BACT</name>
<protein>
    <submittedName>
        <fullName evidence="4">Tetratricopeptide repeat protein</fullName>
    </submittedName>
</protein>
<dbReference type="PANTHER" id="PTHR44858">
    <property type="entry name" value="TETRATRICOPEPTIDE REPEAT PROTEIN 6"/>
    <property type="match status" value="1"/>
</dbReference>
<feature type="repeat" description="TPR" evidence="3">
    <location>
        <begin position="202"/>
        <end position="235"/>
    </location>
</feature>
<dbReference type="RefSeq" id="WP_171594897.1">
    <property type="nucleotide sequence ID" value="NZ_RZNH01000009.1"/>
</dbReference>
<keyword evidence="5" id="KW-1185">Reference proteome</keyword>
<keyword evidence="2 3" id="KW-0802">TPR repeat</keyword>
<dbReference type="SUPFAM" id="SSF48452">
    <property type="entry name" value="TPR-like"/>
    <property type="match status" value="1"/>
</dbReference>
<organism evidence="4 5">
    <name type="scientific">Marinifilum caeruleilacunae</name>
    <dbReference type="NCBI Taxonomy" id="2499076"/>
    <lineage>
        <taxon>Bacteria</taxon>
        <taxon>Pseudomonadati</taxon>
        <taxon>Bacteroidota</taxon>
        <taxon>Bacteroidia</taxon>
        <taxon>Marinilabiliales</taxon>
        <taxon>Marinifilaceae</taxon>
    </lineage>
</organism>
<dbReference type="PANTHER" id="PTHR44858:SF1">
    <property type="entry name" value="UDP-N-ACETYLGLUCOSAMINE--PEPTIDE N-ACETYLGLUCOSAMINYLTRANSFERASE SPINDLY-RELATED"/>
    <property type="match status" value="1"/>
</dbReference>
<dbReference type="Pfam" id="PF13414">
    <property type="entry name" value="TPR_11"/>
    <property type="match status" value="1"/>
</dbReference>